<feature type="region of interest" description="Disordered" evidence="5">
    <location>
        <begin position="1"/>
        <end position="34"/>
    </location>
</feature>
<accession>A0A6N8J107</accession>
<keyword evidence="4" id="KW-0802">TPR repeat</keyword>
<sequence>MTHPLSPSLQQGLPGRAIGRLPSGATSRPAGTSSAGDRFQAALAMLHTGHGDAMAAADALVQDHPSFAGGHCLRWALLVMAARDGAMADLARALRAGRTVRNADARARRHFDAAAAWLARDLRGALDAYGAIVADHPDDTLALRVAQFGDLQWGRTESLRSRVAAVLPHWNPDMPGYGHVLGMYAFGLAEMGDAVRAEQVGRSALACTPGNAAAIHAVAHAFEMQGRAADGIAWLKQTAAQWTVSSYAIHLWWHLALFHLDLGDVGMALSILDGRIRANPDADAATLVDASSLLWRLQLLGIDTAGRWQTVADAWTARPLDGLRPFNDTHAMLAFVGAHRPGSAATLMTQLRASATRTRDLGRAVYQAALPVCAALIRFGRGDYNGAADRLLRHRRLTERCGGSHAQCDLLHLTLLESALRSGQADLSRELSRERVHLRPHSRLNAQLVTRARGVAQSLLAA</sequence>
<dbReference type="PANTHER" id="PTHR16263:SF4">
    <property type="entry name" value="TETRATRICOPEPTIDE REPEAT PROTEIN 38"/>
    <property type="match status" value="1"/>
</dbReference>
<dbReference type="InterPro" id="IPR011990">
    <property type="entry name" value="TPR-like_helical_dom_sf"/>
</dbReference>
<comment type="caution">
    <text evidence="6">The sequence shown here is derived from an EMBL/GenBank/DDBJ whole genome shotgun (WGS) entry which is preliminary data.</text>
</comment>
<keyword evidence="3" id="KW-0677">Repeat</keyword>
<dbReference type="Proteomes" id="UP000469385">
    <property type="component" value="Unassembled WGS sequence"/>
</dbReference>
<dbReference type="EMBL" id="WSEL01000009">
    <property type="protein sequence ID" value="MVQ31866.1"/>
    <property type="molecule type" value="Genomic_DNA"/>
</dbReference>
<evidence type="ECO:0000256" key="4">
    <source>
        <dbReference type="ARBA" id="ARBA00022803"/>
    </source>
</evidence>
<dbReference type="AlphaFoldDB" id="A0A6N8J107"/>
<feature type="compositionally biased region" description="Polar residues" evidence="5">
    <location>
        <begin position="24"/>
        <end position="34"/>
    </location>
</feature>
<feature type="compositionally biased region" description="Polar residues" evidence="5">
    <location>
        <begin position="1"/>
        <end position="11"/>
    </location>
</feature>
<evidence type="ECO:0000313" key="6">
    <source>
        <dbReference type="EMBL" id="MVQ31866.1"/>
    </source>
</evidence>
<reference evidence="6 7" key="1">
    <citation type="submission" date="2019-12" db="EMBL/GenBank/DDBJ databases">
        <authorList>
            <person name="Huq M.A."/>
        </authorList>
    </citation>
    <scope>NUCLEOTIDE SEQUENCE [LARGE SCALE GENOMIC DNA]</scope>
    <source>
        <strain evidence="6 7">MAH-25</strain>
    </source>
</reference>
<keyword evidence="7" id="KW-1185">Reference proteome</keyword>
<proteinExistence type="inferred from homology"/>
<evidence type="ECO:0000256" key="2">
    <source>
        <dbReference type="ARBA" id="ARBA00019992"/>
    </source>
</evidence>
<dbReference type="Gene3D" id="1.25.40.10">
    <property type="entry name" value="Tetratricopeptide repeat domain"/>
    <property type="match status" value="1"/>
</dbReference>
<protein>
    <recommendedName>
        <fullName evidence="2">Tetratricopeptide repeat protein 38</fullName>
    </recommendedName>
</protein>
<comment type="similarity">
    <text evidence="1">Belongs to the TTC38 family.</text>
</comment>
<evidence type="ECO:0000313" key="7">
    <source>
        <dbReference type="Proteomes" id="UP000469385"/>
    </source>
</evidence>
<dbReference type="PANTHER" id="PTHR16263">
    <property type="entry name" value="TETRATRICOPEPTIDE REPEAT PROTEIN 38"/>
    <property type="match status" value="1"/>
</dbReference>
<gene>
    <name evidence="6" type="ORF">GON04_20580</name>
</gene>
<dbReference type="InterPro" id="IPR033891">
    <property type="entry name" value="TTC38"/>
</dbReference>
<dbReference type="CDD" id="cd05804">
    <property type="entry name" value="StaR_like"/>
    <property type="match status" value="1"/>
</dbReference>
<evidence type="ECO:0000256" key="1">
    <source>
        <dbReference type="ARBA" id="ARBA00005857"/>
    </source>
</evidence>
<evidence type="ECO:0000256" key="3">
    <source>
        <dbReference type="ARBA" id="ARBA00022737"/>
    </source>
</evidence>
<dbReference type="SUPFAM" id="SSF48452">
    <property type="entry name" value="TPR-like"/>
    <property type="match status" value="1"/>
</dbReference>
<organism evidence="6 7">
    <name type="scientific">Ramlibacter pinisoli</name>
    <dbReference type="NCBI Taxonomy" id="2682844"/>
    <lineage>
        <taxon>Bacteria</taxon>
        <taxon>Pseudomonadati</taxon>
        <taxon>Pseudomonadota</taxon>
        <taxon>Betaproteobacteria</taxon>
        <taxon>Burkholderiales</taxon>
        <taxon>Comamonadaceae</taxon>
        <taxon>Ramlibacter</taxon>
    </lineage>
</organism>
<dbReference type="RefSeq" id="WP_181653688.1">
    <property type="nucleotide sequence ID" value="NZ_WSEL01000009.1"/>
</dbReference>
<evidence type="ECO:0000256" key="5">
    <source>
        <dbReference type="SAM" id="MobiDB-lite"/>
    </source>
</evidence>
<name>A0A6N8J107_9BURK</name>